<evidence type="ECO:0000256" key="6">
    <source>
        <dbReference type="ARBA" id="ARBA00023163"/>
    </source>
</evidence>
<name>A0A9E9C1I0_NOTNI</name>
<feature type="compositionally biased region" description="Acidic residues" evidence="9">
    <location>
        <begin position="225"/>
        <end position="236"/>
    </location>
</feature>
<dbReference type="AlphaFoldDB" id="A0A9E9C1I0"/>
<comment type="subcellular location">
    <subcellularLocation>
        <location evidence="1">Nucleus</location>
    </subcellularLocation>
</comment>
<dbReference type="PANTHER" id="PTHR31839:SF85">
    <property type="entry name" value="AP2_ERF DOMAIN-CONTAINING PROTEIN"/>
    <property type="match status" value="1"/>
</dbReference>
<feature type="compositionally biased region" description="Pro residues" evidence="9">
    <location>
        <begin position="30"/>
        <end position="45"/>
    </location>
</feature>
<feature type="region of interest" description="Disordered" evidence="9">
    <location>
        <begin position="158"/>
        <end position="185"/>
    </location>
</feature>
<feature type="domain" description="AP2/ERF" evidence="10">
    <location>
        <begin position="72"/>
        <end position="128"/>
    </location>
</feature>
<dbReference type="GO" id="GO:0003700">
    <property type="term" value="F:DNA-binding transcription factor activity"/>
    <property type="evidence" value="ECO:0007669"/>
    <property type="project" value="InterPro"/>
</dbReference>
<evidence type="ECO:0000256" key="1">
    <source>
        <dbReference type="ARBA" id="ARBA00004123"/>
    </source>
</evidence>
<evidence type="ECO:0000256" key="4">
    <source>
        <dbReference type="ARBA" id="ARBA00023125"/>
    </source>
</evidence>
<feature type="compositionally biased region" description="Polar residues" evidence="9">
    <location>
        <begin position="162"/>
        <end position="175"/>
    </location>
</feature>
<dbReference type="GO" id="GO:0006952">
    <property type="term" value="P:defense response"/>
    <property type="evidence" value="ECO:0007669"/>
    <property type="project" value="UniProtKB-KW"/>
</dbReference>
<evidence type="ECO:0000256" key="8">
    <source>
        <dbReference type="ARBA" id="ARBA00024343"/>
    </source>
</evidence>
<dbReference type="Pfam" id="PF00847">
    <property type="entry name" value="AP2"/>
    <property type="match status" value="1"/>
</dbReference>
<dbReference type="Gene3D" id="3.30.730.10">
    <property type="entry name" value="AP2/ERF domain"/>
    <property type="match status" value="1"/>
</dbReference>
<evidence type="ECO:0000256" key="2">
    <source>
        <dbReference type="ARBA" id="ARBA00022821"/>
    </source>
</evidence>
<evidence type="ECO:0000256" key="9">
    <source>
        <dbReference type="SAM" id="MobiDB-lite"/>
    </source>
</evidence>
<proteinExistence type="evidence at transcript level"/>
<dbReference type="PANTHER" id="PTHR31839">
    <property type="entry name" value="DEHYDRATION-RESPONSIVE ELEMENT-BINDING PROTEIN 1D"/>
    <property type="match status" value="1"/>
</dbReference>
<evidence type="ECO:0000256" key="3">
    <source>
        <dbReference type="ARBA" id="ARBA00023015"/>
    </source>
</evidence>
<dbReference type="EMBL" id="OP311471">
    <property type="protein sequence ID" value="WAK85999.1"/>
    <property type="molecule type" value="mRNA"/>
</dbReference>
<dbReference type="FunFam" id="3.30.730.10:FF:000001">
    <property type="entry name" value="Ethylene-responsive transcription factor 2"/>
    <property type="match status" value="1"/>
</dbReference>
<keyword evidence="7" id="KW-0539">Nucleus</keyword>
<dbReference type="CDD" id="cd00018">
    <property type="entry name" value="AP2"/>
    <property type="match status" value="1"/>
</dbReference>
<dbReference type="GO" id="GO:0003677">
    <property type="term" value="F:DNA binding"/>
    <property type="evidence" value="ECO:0007669"/>
    <property type="project" value="UniProtKB-KW"/>
</dbReference>
<keyword evidence="2" id="KW-0611">Plant defense</keyword>
<feature type="region of interest" description="Disordered" evidence="9">
    <location>
        <begin position="1"/>
        <end position="86"/>
    </location>
</feature>
<reference evidence="11" key="1">
    <citation type="submission" date="2022-08" db="EMBL/GenBank/DDBJ databases">
        <title>Phylogenomics of transcriptionally active AP2/ERF and bHLH transcription factors and their promoter regions regulating camptothecin biosynthesis in Nothapodytes nimmoniana.</title>
        <authorList>
            <person name="Godbole R.C."/>
            <person name="Pable A.A."/>
            <person name="Singh S."/>
            <person name="Barvkar V.T."/>
        </authorList>
    </citation>
    <scope>NUCLEOTIDE SEQUENCE</scope>
</reference>
<sequence length="236" mass="25140">MAEADPTPTNQRNVDQPPETIRLSVELPHQPIPSSRPPPPPPPPLLSLAPRTMSSASSEGSASRPAAGKHPTYRGIRSRSGKWVSEIREPKKTTRIWLGTYQTPEMAAAAYDVAALALRGGDAVLNFPDHVNYYPIPASQSPRDIRSAASSAAALMKEDVTEGNSDAAGQTRTENASGASGDAAASGSEIIDVEELLDAPNMLVDMAVGMLMSPPRMSSSQPNDESSDEETLWSYF</sequence>
<protein>
    <submittedName>
        <fullName evidence="11">Transcription factor ERF38</fullName>
    </submittedName>
</protein>
<dbReference type="PROSITE" id="PS51032">
    <property type="entry name" value="AP2_ERF"/>
    <property type="match status" value="1"/>
</dbReference>
<feature type="compositionally biased region" description="Low complexity" evidence="9">
    <location>
        <begin position="176"/>
        <end position="185"/>
    </location>
</feature>
<comment type="similarity">
    <text evidence="8">Belongs to the AP2/ERF transcription factor family. ERF subfamily.</text>
</comment>
<dbReference type="InterPro" id="IPR016177">
    <property type="entry name" value="DNA-bd_dom_sf"/>
</dbReference>
<accession>A0A9E9C1I0</accession>
<feature type="region of interest" description="Disordered" evidence="9">
    <location>
        <begin position="212"/>
        <end position="236"/>
    </location>
</feature>
<dbReference type="SMART" id="SM00380">
    <property type="entry name" value="AP2"/>
    <property type="match status" value="1"/>
</dbReference>
<dbReference type="InterPro" id="IPR001471">
    <property type="entry name" value="AP2/ERF_dom"/>
</dbReference>
<keyword evidence="6" id="KW-0804">Transcription</keyword>
<evidence type="ECO:0000259" key="10">
    <source>
        <dbReference type="PROSITE" id="PS51032"/>
    </source>
</evidence>
<evidence type="ECO:0000313" key="11">
    <source>
        <dbReference type="EMBL" id="WAK85999.1"/>
    </source>
</evidence>
<keyword evidence="3" id="KW-0805">Transcription regulation</keyword>
<keyword evidence="5" id="KW-0010">Activator</keyword>
<dbReference type="InterPro" id="IPR045277">
    <property type="entry name" value="DRE1A-I"/>
</dbReference>
<evidence type="ECO:0000256" key="7">
    <source>
        <dbReference type="ARBA" id="ARBA00023242"/>
    </source>
</evidence>
<dbReference type="SUPFAM" id="SSF54171">
    <property type="entry name" value="DNA-binding domain"/>
    <property type="match status" value="1"/>
</dbReference>
<feature type="compositionally biased region" description="Low complexity" evidence="9">
    <location>
        <begin position="46"/>
        <end position="66"/>
    </location>
</feature>
<dbReference type="InterPro" id="IPR036955">
    <property type="entry name" value="AP2/ERF_dom_sf"/>
</dbReference>
<keyword evidence="4" id="KW-0238">DNA-binding</keyword>
<evidence type="ECO:0000256" key="5">
    <source>
        <dbReference type="ARBA" id="ARBA00023159"/>
    </source>
</evidence>
<dbReference type="GO" id="GO:0005634">
    <property type="term" value="C:nucleus"/>
    <property type="evidence" value="ECO:0007669"/>
    <property type="project" value="UniProtKB-SubCell"/>
</dbReference>
<organism evidence="11">
    <name type="scientific">Nothapodytes nimmoniana</name>
    <name type="common">Nothapodytes foetida</name>
    <dbReference type="NCBI Taxonomy" id="159386"/>
    <lineage>
        <taxon>Eukaryota</taxon>
        <taxon>Viridiplantae</taxon>
        <taxon>Streptophyta</taxon>
        <taxon>Embryophyta</taxon>
        <taxon>Tracheophyta</taxon>
        <taxon>Spermatophyta</taxon>
        <taxon>Magnoliopsida</taxon>
        <taxon>eudicotyledons</taxon>
        <taxon>Gunneridae</taxon>
        <taxon>Pentapetalae</taxon>
        <taxon>asterids</taxon>
        <taxon>lamiids</taxon>
        <taxon>Icacinales</taxon>
        <taxon>Icacinaceae</taxon>
        <taxon>Nothapodytes</taxon>
    </lineage>
</organism>